<sequence length="177" mass="19987">MRQIATELPGACLIELERHEDERGFFARTWCQHEFEEFGLDSHFVQCSVSFNRVAGTLRGMHYQQAPYEESKLVRCVRGSIFDAIVDIRPGSPTFGSYAAFELNEENQLAIYIPKGFAHGFQTLSPNTEVLYQMSEFFHSDSARGFHHSDPSVGIAWPLPVAAISEKDAELEKLAVE</sequence>
<feature type="active site" description="Proton acceptor" evidence="5">
    <location>
        <position position="62"/>
    </location>
</feature>
<dbReference type="RefSeq" id="WP_146408790.1">
    <property type="nucleotide sequence ID" value="NZ_SJPU01000002.1"/>
</dbReference>
<dbReference type="InterPro" id="IPR011051">
    <property type="entry name" value="RmlC_Cupin_sf"/>
</dbReference>
<dbReference type="UniPathway" id="UPA00124"/>
<evidence type="ECO:0000256" key="3">
    <source>
        <dbReference type="ARBA" id="ARBA00012098"/>
    </source>
</evidence>
<dbReference type="GO" id="GO:0019305">
    <property type="term" value="P:dTDP-rhamnose biosynthetic process"/>
    <property type="evidence" value="ECO:0007669"/>
    <property type="project" value="UniProtKB-UniRule"/>
</dbReference>
<comment type="catalytic activity">
    <reaction evidence="1 7">
        <text>dTDP-4-dehydro-6-deoxy-alpha-D-glucose = dTDP-4-dehydro-beta-L-rhamnose</text>
        <dbReference type="Rhea" id="RHEA:16969"/>
        <dbReference type="ChEBI" id="CHEBI:57649"/>
        <dbReference type="ChEBI" id="CHEBI:62830"/>
        <dbReference type="EC" id="5.1.3.13"/>
    </reaction>
</comment>
<reference evidence="8 9" key="1">
    <citation type="journal article" date="2020" name="Antonie Van Leeuwenhoek">
        <title>Rhodopirellula heiligendammensis sp. nov., Rhodopirellula pilleata sp. nov., and Rhodopirellula solitaria sp. nov. isolated from natural or artificial marine surfaces in Northern Germany and California, USA, and emended description of the genus Rhodopirellula.</title>
        <authorList>
            <person name="Kallscheuer N."/>
            <person name="Wiegand S."/>
            <person name="Jogler M."/>
            <person name="Boedeker C."/>
            <person name="Peeters S.H."/>
            <person name="Rast P."/>
            <person name="Heuer A."/>
            <person name="Jetten M.S.M."/>
            <person name="Rohde M."/>
            <person name="Jogler C."/>
        </authorList>
    </citation>
    <scope>NUCLEOTIDE SEQUENCE [LARGE SCALE GENOMIC DNA]</scope>
    <source>
        <strain evidence="8 9">Poly21</strain>
    </source>
</reference>
<dbReference type="GO" id="GO:0005829">
    <property type="term" value="C:cytosol"/>
    <property type="evidence" value="ECO:0007669"/>
    <property type="project" value="TreeGrafter"/>
</dbReference>
<comment type="pathway">
    <text evidence="7">Carbohydrate biosynthesis; dTDP-L-rhamnose biosynthesis.</text>
</comment>
<protein>
    <recommendedName>
        <fullName evidence="4 7">dTDP-4-dehydrorhamnose 3,5-epimerase</fullName>
        <ecNumber evidence="3 7">5.1.3.13</ecNumber>
    </recommendedName>
    <alternativeName>
        <fullName evidence="7">Thymidine diphospho-4-keto-rhamnose 3,5-epimerase</fullName>
    </alternativeName>
</protein>
<dbReference type="EMBL" id="SJPU01000002">
    <property type="protein sequence ID" value="TWU16529.1"/>
    <property type="molecule type" value="Genomic_DNA"/>
</dbReference>
<organism evidence="8 9">
    <name type="scientific">Allorhodopirellula heiligendammensis</name>
    <dbReference type="NCBI Taxonomy" id="2714739"/>
    <lineage>
        <taxon>Bacteria</taxon>
        <taxon>Pseudomonadati</taxon>
        <taxon>Planctomycetota</taxon>
        <taxon>Planctomycetia</taxon>
        <taxon>Pirellulales</taxon>
        <taxon>Pirellulaceae</taxon>
        <taxon>Allorhodopirellula</taxon>
    </lineage>
</organism>
<dbReference type="Pfam" id="PF00908">
    <property type="entry name" value="dTDP_sugar_isom"/>
    <property type="match status" value="1"/>
</dbReference>
<proteinExistence type="inferred from homology"/>
<evidence type="ECO:0000313" key="8">
    <source>
        <dbReference type="EMBL" id="TWU16529.1"/>
    </source>
</evidence>
<feature type="site" description="Participates in a stacking interaction with the thymidine ring of dTDP-4-oxo-6-deoxyglucose" evidence="6">
    <location>
        <position position="138"/>
    </location>
</feature>
<feature type="active site" description="Proton donor" evidence="5">
    <location>
        <position position="132"/>
    </location>
</feature>
<evidence type="ECO:0000256" key="5">
    <source>
        <dbReference type="PIRSR" id="PIRSR600888-1"/>
    </source>
</evidence>
<comment type="caution">
    <text evidence="8">The sequence shown here is derived from an EMBL/GenBank/DDBJ whole genome shotgun (WGS) entry which is preliminary data.</text>
</comment>
<evidence type="ECO:0000256" key="4">
    <source>
        <dbReference type="ARBA" id="ARBA00019595"/>
    </source>
</evidence>
<dbReference type="InterPro" id="IPR014710">
    <property type="entry name" value="RmlC-like_jellyroll"/>
</dbReference>
<dbReference type="OrthoDB" id="9800680at2"/>
<evidence type="ECO:0000256" key="2">
    <source>
        <dbReference type="ARBA" id="ARBA00001997"/>
    </source>
</evidence>
<dbReference type="Proteomes" id="UP000319908">
    <property type="component" value="Unassembled WGS sequence"/>
</dbReference>
<dbReference type="PANTHER" id="PTHR21047">
    <property type="entry name" value="DTDP-6-DEOXY-D-GLUCOSE-3,5 EPIMERASE"/>
    <property type="match status" value="1"/>
</dbReference>
<dbReference type="EC" id="5.1.3.13" evidence="3 7"/>
<dbReference type="NCBIfam" id="TIGR01221">
    <property type="entry name" value="rmlC"/>
    <property type="match status" value="1"/>
</dbReference>
<dbReference type="GO" id="GO:0000271">
    <property type="term" value="P:polysaccharide biosynthetic process"/>
    <property type="evidence" value="ECO:0007669"/>
    <property type="project" value="TreeGrafter"/>
</dbReference>
<evidence type="ECO:0000256" key="7">
    <source>
        <dbReference type="RuleBase" id="RU364069"/>
    </source>
</evidence>
<evidence type="ECO:0000256" key="1">
    <source>
        <dbReference type="ARBA" id="ARBA00001298"/>
    </source>
</evidence>
<keyword evidence="9" id="KW-1185">Reference proteome</keyword>
<keyword evidence="7 8" id="KW-0413">Isomerase</keyword>
<dbReference type="AlphaFoldDB" id="A0A5C6C103"/>
<dbReference type="InterPro" id="IPR000888">
    <property type="entry name" value="RmlC-like"/>
</dbReference>
<dbReference type="Gene3D" id="2.60.120.10">
    <property type="entry name" value="Jelly Rolls"/>
    <property type="match status" value="1"/>
</dbReference>
<dbReference type="CDD" id="cd00438">
    <property type="entry name" value="cupin_RmlC"/>
    <property type="match status" value="1"/>
</dbReference>
<comment type="similarity">
    <text evidence="7">Belongs to the dTDP-4-dehydrorhamnose 3,5-epimerase family.</text>
</comment>
<comment type="function">
    <text evidence="2 7">Catalyzes the epimerization of the C3' and C5'positions of dTDP-6-deoxy-D-xylo-4-hexulose, forming dTDP-6-deoxy-L-lyxo-4-hexulose.</text>
</comment>
<dbReference type="PANTHER" id="PTHR21047:SF2">
    <property type="entry name" value="THYMIDINE DIPHOSPHO-4-KETO-RHAMNOSE 3,5-EPIMERASE"/>
    <property type="match status" value="1"/>
</dbReference>
<gene>
    <name evidence="8" type="primary">rfbC</name>
    <name evidence="8" type="ORF">Poly21_37340</name>
</gene>
<name>A0A5C6C103_9BACT</name>
<evidence type="ECO:0000256" key="6">
    <source>
        <dbReference type="PIRSR" id="PIRSR600888-3"/>
    </source>
</evidence>
<comment type="subunit">
    <text evidence="7">Homodimer.</text>
</comment>
<accession>A0A5C6C103</accession>
<dbReference type="GO" id="GO:0008830">
    <property type="term" value="F:dTDP-4-dehydrorhamnose 3,5-epimerase activity"/>
    <property type="evidence" value="ECO:0007669"/>
    <property type="project" value="UniProtKB-UniRule"/>
</dbReference>
<evidence type="ECO:0000313" key="9">
    <source>
        <dbReference type="Proteomes" id="UP000319908"/>
    </source>
</evidence>
<dbReference type="SUPFAM" id="SSF51182">
    <property type="entry name" value="RmlC-like cupins"/>
    <property type="match status" value="1"/>
</dbReference>